<dbReference type="Proteomes" id="UP000199470">
    <property type="component" value="Unassembled WGS sequence"/>
</dbReference>
<gene>
    <name evidence="1" type="ORF">SAMN02982985_05562</name>
</gene>
<keyword evidence="2" id="KW-1185">Reference proteome</keyword>
<accession>A0A1I4UA69</accession>
<sequence>MEDKKLAEIDAFKQLIELGNEEIKEGKFLTEEEFFAQIDADDIAEQEKSSNMLDNSINAIV</sequence>
<dbReference type="STRING" id="758825.SAMN02982985_05562"/>
<dbReference type="AlphaFoldDB" id="A0A1I4UA69"/>
<dbReference type="EMBL" id="FOTW01000039">
    <property type="protein sequence ID" value="SFM85862.1"/>
    <property type="molecule type" value="Genomic_DNA"/>
</dbReference>
<name>A0A1I4UA69_9BURK</name>
<dbReference type="RefSeq" id="WP_139236790.1">
    <property type="nucleotide sequence ID" value="NZ_FOTW01000039.1"/>
</dbReference>
<organism evidence="1 2">
    <name type="scientific">Rugamonas rubra</name>
    <dbReference type="NCBI Taxonomy" id="758825"/>
    <lineage>
        <taxon>Bacteria</taxon>
        <taxon>Pseudomonadati</taxon>
        <taxon>Pseudomonadota</taxon>
        <taxon>Betaproteobacteria</taxon>
        <taxon>Burkholderiales</taxon>
        <taxon>Oxalobacteraceae</taxon>
        <taxon>Telluria group</taxon>
        <taxon>Rugamonas</taxon>
    </lineage>
</organism>
<dbReference type="OrthoDB" id="7069202at2"/>
<proteinExistence type="predicted"/>
<evidence type="ECO:0000313" key="2">
    <source>
        <dbReference type="Proteomes" id="UP000199470"/>
    </source>
</evidence>
<evidence type="ECO:0000313" key="1">
    <source>
        <dbReference type="EMBL" id="SFM85862.1"/>
    </source>
</evidence>
<protein>
    <submittedName>
        <fullName evidence="1">Uncharacterized protein</fullName>
    </submittedName>
</protein>
<reference evidence="1 2" key="1">
    <citation type="submission" date="2016-10" db="EMBL/GenBank/DDBJ databases">
        <authorList>
            <person name="de Groot N.N."/>
        </authorList>
    </citation>
    <scope>NUCLEOTIDE SEQUENCE [LARGE SCALE GENOMIC DNA]</scope>
    <source>
        <strain evidence="1 2">ATCC 43154</strain>
    </source>
</reference>